<evidence type="ECO:0000313" key="3">
    <source>
        <dbReference type="Proteomes" id="UP000237797"/>
    </source>
</evidence>
<feature type="domain" description="HicB-like antitoxin of toxin-antitoxin system" evidence="1">
    <location>
        <begin position="9"/>
        <end position="132"/>
    </location>
</feature>
<dbReference type="Gene3D" id="3.30.160.250">
    <property type="match status" value="1"/>
</dbReference>
<dbReference type="SUPFAM" id="SSF143100">
    <property type="entry name" value="TTHA1013/TTHA0281-like"/>
    <property type="match status" value="1"/>
</dbReference>
<evidence type="ECO:0000313" key="2">
    <source>
        <dbReference type="EMBL" id="PRX42160.1"/>
    </source>
</evidence>
<name>A0A2T0LIC3_9BACL</name>
<reference evidence="2 3" key="1">
    <citation type="submission" date="2018-03" db="EMBL/GenBank/DDBJ databases">
        <title>Genomic Encyclopedia of Archaeal and Bacterial Type Strains, Phase II (KMG-II): from individual species to whole genera.</title>
        <authorList>
            <person name="Goeker M."/>
        </authorList>
    </citation>
    <scope>NUCLEOTIDE SEQUENCE [LARGE SCALE GENOMIC DNA]</scope>
    <source>
        <strain evidence="2 3">DSM 44946</strain>
    </source>
</reference>
<evidence type="ECO:0000259" key="1">
    <source>
        <dbReference type="Pfam" id="PF15919"/>
    </source>
</evidence>
<gene>
    <name evidence="2" type="ORF">CLV97_103176</name>
</gene>
<organism evidence="2 3">
    <name type="scientific">Planifilum fimeticola</name>
    <dbReference type="NCBI Taxonomy" id="201975"/>
    <lineage>
        <taxon>Bacteria</taxon>
        <taxon>Bacillati</taxon>
        <taxon>Bacillota</taxon>
        <taxon>Bacilli</taxon>
        <taxon>Bacillales</taxon>
        <taxon>Thermoactinomycetaceae</taxon>
        <taxon>Planifilum</taxon>
    </lineage>
</organism>
<dbReference type="Proteomes" id="UP000237797">
    <property type="component" value="Unassembled WGS sequence"/>
</dbReference>
<sequence length="140" mass="15880">MKKKDIYVYPAIFHYDDSPGIGVTFPDLPGCVSHGDDEDHAYKMAQEALGLHLYSMEEDGDEIPDPTPIKDLRLEDYLEDGEKGIVVLVSVNMKPVRKELDTRAVKKTLTIPKWLNDLAEEEKINFSHVLQQALKERLGV</sequence>
<dbReference type="RefSeq" id="WP_106344112.1">
    <property type="nucleotide sequence ID" value="NZ_PVNE01000003.1"/>
</dbReference>
<proteinExistence type="predicted"/>
<dbReference type="Pfam" id="PF15919">
    <property type="entry name" value="HicB_lk_antitox"/>
    <property type="match status" value="1"/>
</dbReference>
<accession>A0A2T0LIC3</accession>
<dbReference type="AlphaFoldDB" id="A0A2T0LIC3"/>
<dbReference type="InterPro" id="IPR035069">
    <property type="entry name" value="TTHA1013/TTHA0281-like"/>
</dbReference>
<dbReference type="OrthoDB" id="5419659at2"/>
<comment type="caution">
    <text evidence="2">The sequence shown here is derived from an EMBL/GenBank/DDBJ whole genome shotgun (WGS) entry which is preliminary data.</text>
</comment>
<dbReference type="EMBL" id="PVNE01000003">
    <property type="protein sequence ID" value="PRX42160.1"/>
    <property type="molecule type" value="Genomic_DNA"/>
</dbReference>
<dbReference type="InterPro" id="IPR031807">
    <property type="entry name" value="HicB-like"/>
</dbReference>
<protein>
    <submittedName>
        <fullName evidence="2">Putative RNase H-like HicB family nuclease</fullName>
    </submittedName>
</protein>
<keyword evidence="3" id="KW-1185">Reference proteome</keyword>